<keyword evidence="4 7" id="KW-0472">Membrane</keyword>
<feature type="transmembrane region" description="Helical" evidence="7">
    <location>
        <begin position="169"/>
        <end position="187"/>
    </location>
</feature>
<reference evidence="8" key="2">
    <citation type="submission" date="2025-08" db="UniProtKB">
        <authorList>
            <consortium name="Ensembl"/>
        </authorList>
    </citation>
    <scope>IDENTIFICATION</scope>
</reference>
<evidence type="ECO:0000313" key="8">
    <source>
        <dbReference type="Ensembl" id="ENSPMRP00000026855.1"/>
    </source>
</evidence>
<dbReference type="Proteomes" id="UP000472272">
    <property type="component" value="Chromosome 16"/>
</dbReference>
<dbReference type="OrthoDB" id="8914435at2759"/>
<dbReference type="Ensembl" id="ENSPMRT00000028491.1">
    <property type="protein sequence ID" value="ENSPMRP00000026855.1"/>
    <property type="gene ID" value="ENSPMRG00000017348.1"/>
</dbReference>
<dbReference type="GO" id="GO:0005730">
    <property type="term" value="C:nucleolus"/>
    <property type="evidence" value="ECO:0007669"/>
    <property type="project" value="Ensembl"/>
</dbReference>
<dbReference type="InterPro" id="IPR029776">
    <property type="entry name" value="TMEM179B"/>
</dbReference>
<keyword evidence="3 7" id="KW-1133">Transmembrane helix</keyword>
<dbReference type="AlphaFoldDB" id="A0A670JSK7"/>
<dbReference type="GeneID" id="114586857"/>
<dbReference type="CTD" id="374395"/>
<dbReference type="RefSeq" id="XP_028566532.1">
    <property type="nucleotide sequence ID" value="XM_028710699.1"/>
</dbReference>
<feature type="region of interest" description="Disordered" evidence="6">
    <location>
        <begin position="201"/>
        <end position="222"/>
    </location>
</feature>
<evidence type="ECO:0000256" key="2">
    <source>
        <dbReference type="ARBA" id="ARBA00022692"/>
    </source>
</evidence>
<dbReference type="GO" id="GO:0016607">
    <property type="term" value="C:nuclear speck"/>
    <property type="evidence" value="ECO:0007669"/>
    <property type="project" value="Ensembl"/>
</dbReference>
<evidence type="ECO:0000256" key="5">
    <source>
        <dbReference type="ARBA" id="ARBA00093776"/>
    </source>
</evidence>
<gene>
    <name evidence="8" type="primary">TMEM179B</name>
</gene>
<reference evidence="8 9" key="1">
    <citation type="journal article" date="2019" name="Proc. Natl. Acad. Sci. U.S.A.">
        <title>Regulatory changes in pterin and carotenoid genes underlie balanced color polymorphisms in the wall lizard.</title>
        <authorList>
            <person name="Andrade P."/>
            <person name="Pinho C."/>
            <person name="Perez I de Lanuza G."/>
            <person name="Afonso S."/>
            <person name="Brejcha J."/>
            <person name="Rubin C.J."/>
            <person name="Wallerman O."/>
            <person name="Pereira P."/>
            <person name="Sabatino S.J."/>
            <person name="Bellati A."/>
            <person name="Pellitteri-Rosa D."/>
            <person name="Bosakova Z."/>
            <person name="Bunikis I."/>
            <person name="Carretero M.A."/>
            <person name="Feiner N."/>
            <person name="Marsik P."/>
            <person name="Pauperio F."/>
            <person name="Salvi D."/>
            <person name="Soler L."/>
            <person name="While G.M."/>
            <person name="Uller T."/>
            <person name="Font E."/>
            <person name="Andersson L."/>
            <person name="Carneiro M."/>
        </authorList>
    </citation>
    <scope>NUCLEOTIDE SEQUENCE</scope>
</reference>
<keyword evidence="9" id="KW-1185">Reference proteome</keyword>
<name>A0A670JSK7_PODMU</name>
<comment type="similarity">
    <text evidence="5">Belongs to the TMEM179 family.</text>
</comment>
<evidence type="ECO:0000256" key="7">
    <source>
        <dbReference type="SAM" id="Phobius"/>
    </source>
</evidence>
<dbReference type="Pfam" id="PF26158">
    <property type="entry name" value="Claudin_TMEM179-179B"/>
    <property type="match status" value="1"/>
</dbReference>
<evidence type="ECO:0000256" key="6">
    <source>
        <dbReference type="SAM" id="MobiDB-lite"/>
    </source>
</evidence>
<dbReference type="KEGG" id="pmua:114586857"/>
<sequence>MAQLSGLLLVELALNAAAFLCGVICSSALTVTQGEFGGQCILYGSVRYNGTLSLSTSSHVSLCYFVSAVSLLAAISSFVALLRSVYISCFGDSERRSGDVWVKAFLVISAVVLFFLLISACILRVGMDALCGSIHTSAAAPSCQEAQRRPWVQPYRATRFYDNLYTAEAAAWVNFFFWCLTALLLYLESVGKFPFQPPQSSGLTWNDDETAPIIGDGPRGPS</sequence>
<feature type="transmembrane region" description="Helical" evidence="7">
    <location>
        <begin position="100"/>
        <end position="125"/>
    </location>
</feature>
<protein>
    <submittedName>
        <fullName evidence="8">Transmembrane protein 179B</fullName>
    </submittedName>
</protein>
<evidence type="ECO:0000313" key="9">
    <source>
        <dbReference type="Proteomes" id="UP000472272"/>
    </source>
</evidence>
<evidence type="ECO:0000256" key="3">
    <source>
        <dbReference type="ARBA" id="ARBA00022989"/>
    </source>
</evidence>
<dbReference type="GeneTree" id="ENSGT00510000048151"/>
<organism evidence="8 9">
    <name type="scientific">Podarcis muralis</name>
    <name type="common">Wall lizard</name>
    <name type="synonym">Lacerta muralis</name>
    <dbReference type="NCBI Taxonomy" id="64176"/>
    <lineage>
        <taxon>Eukaryota</taxon>
        <taxon>Metazoa</taxon>
        <taxon>Chordata</taxon>
        <taxon>Craniata</taxon>
        <taxon>Vertebrata</taxon>
        <taxon>Euteleostomi</taxon>
        <taxon>Lepidosauria</taxon>
        <taxon>Squamata</taxon>
        <taxon>Bifurcata</taxon>
        <taxon>Unidentata</taxon>
        <taxon>Episquamata</taxon>
        <taxon>Laterata</taxon>
        <taxon>Lacertibaenia</taxon>
        <taxon>Lacertidae</taxon>
        <taxon>Podarcis</taxon>
    </lineage>
</organism>
<accession>A0A670JSK7</accession>
<dbReference type="PANTHER" id="PTHR31056:SF1">
    <property type="entry name" value="TRANSMEMBRANE PROTEIN 179B"/>
    <property type="match status" value="1"/>
</dbReference>
<evidence type="ECO:0000256" key="4">
    <source>
        <dbReference type="ARBA" id="ARBA00023136"/>
    </source>
</evidence>
<proteinExistence type="inferred from homology"/>
<dbReference type="InterPro" id="IPR059010">
    <property type="entry name" value="TMEM179-179B"/>
</dbReference>
<feature type="transmembrane region" description="Helical" evidence="7">
    <location>
        <begin position="7"/>
        <end position="29"/>
    </location>
</feature>
<keyword evidence="2 7" id="KW-0812">Transmembrane</keyword>
<feature type="transmembrane region" description="Helical" evidence="7">
    <location>
        <begin position="64"/>
        <end position="88"/>
    </location>
</feature>
<dbReference type="OMA" id="YWVYTFC"/>
<reference evidence="8" key="3">
    <citation type="submission" date="2025-09" db="UniProtKB">
        <authorList>
            <consortium name="Ensembl"/>
        </authorList>
    </citation>
    <scope>IDENTIFICATION</scope>
</reference>
<evidence type="ECO:0000256" key="1">
    <source>
        <dbReference type="ARBA" id="ARBA00004141"/>
    </source>
</evidence>
<comment type="subcellular location">
    <subcellularLocation>
        <location evidence="1">Membrane</location>
        <topology evidence="1">Multi-pass membrane protein</topology>
    </subcellularLocation>
</comment>
<dbReference type="PANTHER" id="PTHR31056">
    <property type="entry name" value="TRANSMEMBRANE PROTEIN 179B"/>
    <property type="match status" value="1"/>
</dbReference>